<reference evidence="3 4" key="1">
    <citation type="journal article" date="2024" name="ISME J.">
        <title>Tailless and filamentous prophages are predominant in marine Vibrio.</title>
        <authorList>
            <person name="Steensen K."/>
            <person name="Seneca J."/>
            <person name="Bartlau N."/>
            <person name="Yu X.A."/>
            <person name="Hussain F.A."/>
            <person name="Polz M.F."/>
        </authorList>
    </citation>
    <scope>NUCLEOTIDE SEQUENCE [LARGE SCALE GENOMIC DNA]</scope>
    <source>
        <strain evidence="3 4">10N.222.51.A1</strain>
    </source>
</reference>
<evidence type="ECO:0000256" key="2">
    <source>
        <dbReference type="SAM" id="SignalP"/>
    </source>
</evidence>
<proteinExistence type="predicted"/>
<sequence>MKKMNSVKKFASKVNSKVAVGALMLVASAGARAEGTDDIWAAIDLTGTTAKVIGAGVLIIGIAMALKSVSLGKRTVNKV</sequence>
<evidence type="ECO:0000256" key="1">
    <source>
        <dbReference type="SAM" id="Phobius"/>
    </source>
</evidence>
<keyword evidence="1" id="KW-0472">Membrane</keyword>
<organism evidence="3 4">
    <name type="scientific">Vibrio gallaecicus</name>
    <dbReference type="NCBI Taxonomy" id="552386"/>
    <lineage>
        <taxon>Bacteria</taxon>
        <taxon>Pseudomonadati</taxon>
        <taxon>Pseudomonadota</taxon>
        <taxon>Gammaproteobacteria</taxon>
        <taxon>Vibrionales</taxon>
        <taxon>Vibrionaceae</taxon>
        <taxon>Vibrio</taxon>
    </lineage>
</organism>
<dbReference type="Proteomes" id="UP001570417">
    <property type="component" value="Unassembled WGS sequence"/>
</dbReference>
<comment type="caution">
    <text evidence="3">The sequence shown here is derived from an EMBL/GenBank/DDBJ whole genome shotgun (WGS) entry which is preliminary data.</text>
</comment>
<keyword evidence="1" id="KW-0812">Transmembrane</keyword>
<keyword evidence="3" id="KW-0946">Virion</keyword>
<feature type="chain" id="PRO_5045574237" evidence="2">
    <location>
        <begin position="34"/>
        <end position="79"/>
    </location>
</feature>
<keyword evidence="3" id="KW-0167">Capsid protein</keyword>
<accession>A0ABV4NFW2</accession>
<protein>
    <submittedName>
        <fullName evidence="3">Phage coat protein</fullName>
    </submittedName>
</protein>
<name>A0ABV4NFW2_9VIBR</name>
<dbReference type="EMBL" id="JBFRUW010000074">
    <property type="protein sequence ID" value="MFA0570314.1"/>
    <property type="molecule type" value="Genomic_DNA"/>
</dbReference>
<evidence type="ECO:0000313" key="3">
    <source>
        <dbReference type="EMBL" id="MFA0570314.1"/>
    </source>
</evidence>
<gene>
    <name evidence="3" type="ORF">AB4566_18775</name>
</gene>
<keyword evidence="2" id="KW-0732">Signal</keyword>
<feature type="signal peptide" evidence="2">
    <location>
        <begin position="1"/>
        <end position="33"/>
    </location>
</feature>
<keyword evidence="4" id="KW-1185">Reference proteome</keyword>
<evidence type="ECO:0000313" key="4">
    <source>
        <dbReference type="Proteomes" id="UP001570417"/>
    </source>
</evidence>
<feature type="transmembrane region" description="Helical" evidence="1">
    <location>
        <begin position="49"/>
        <end position="66"/>
    </location>
</feature>
<dbReference type="RefSeq" id="WP_171734710.1">
    <property type="nucleotide sequence ID" value="NZ_JBFRUW010000074.1"/>
</dbReference>
<keyword evidence="1" id="KW-1133">Transmembrane helix</keyword>